<keyword evidence="2" id="KW-0964">Secreted</keyword>
<dbReference type="PANTHER" id="PTHR11475">
    <property type="entry name" value="OXIDASE/PEROXIDASE"/>
    <property type="match status" value="1"/>
</dbReference>
<dbReference type="GO" id="GO:0006979">
    <property type="term" value="P:response to oxidative stress"/>
    <property type="evidence" value="ECO:0007669"/>
    <property type="project" value="InterPro"/>
</dbReference>
<dbReference type="PANTHER" id="PTHR11475:SF114">
    <property type="entry name" value="PEROXIDASE-LIKE PROTEIN"/>
    <property type="match status" value="1"/>
</dbReference>
<evidence type="ECO:0008006" key="9">
    <source>
        <dbReference type="Google" id="ProtNLM"/>
    </source>
</evidence>
<keyword evidence="5" id="KW-0349">Heme</keyword>
<dbReference type="InterPro" id="IPR037120">
    <property type="entry name" value="Haem_peroxidase_sf_animal"/>
</dbReference>
<gene>
    <name evidence="7" type="ORF">QYM36_016995</name>
</gene>
<keyword evidence="3" id="KW-0560">Oxidoreductase</keyword>
<dbReference type="CDD" id="cd09823">
    <property type="entry name" value="peroxinectin_like"/>
    <property type="match status" value="1"/>
</dbReference>
<dbReference type="Proteomes" id="UP001187531">
    <property type="component" value="Unassembled WGS sequence"/>
</dbReference>
<name>A0AA88KSJ3_ARTSF</name>
<evidence type="ECO:0000313" key="8">
    <source>
        <dbReference type="Proteomes" id="UP001187531"/>
    </source>
</evidence>
<sequence length="801" mass="89549">MILRIWLLLCFSLLISPQEIIFGEDENTNLRGSTLCSGDGDLCTALAQCQTDFGTGLEIALEPCTLSDGVFGICCPKVSMDDLAPSVIGDIFQLTERGKVNRPLLPDIGAAELDLAIRTVPERVKKIRDEEDFLLTKINTVLGGDLGTFSVISLRQTSSFAHFSLFGGLRETLSISSEALQVAQASKQLQESLRLTPQQAGIGLSRFSLTETQLGSTCLMQPRCNFRSKYRTIDGSCNNLRIPLLGRSQTTFNRLLDAQYGDGIWSERRSKDGTKLPSARFVSASIASDAEVPRPELSVAIAHWGQFIDHDITLTPTFTLRNGSGIECCSSNGRMLPPSFLHPQCLPIEIPNNDRFYSRFRRTCMNFVRSMIGQRMDCNFGYTEQINEITHWMDGSMVYGSTPEQARSVRAFQGGRLRTSFQRSGRKSTLPIESQRTENCGADVCYIAGDKRVNEQTMLAAFHTIFVREHNRIATSLQQLNPLWSDEQLYQESRRIVAAEIQHITYNEWLPNIVGQKFMKAYSLWPRRNGYFLQYDEKIDARINNEFSTAAFRFGHSLLPSLIQVVDGFGRRDQSSELSMFFDDGGKLTSPSYLDSIIRGMLTSPSQNFDNAFTPEITTKLFRGNLPFGMDLIALNTQRGRDHGLPGYIQYRSVCGLPSVRTFEDLIGTIPAATAQALSRIYRHVDDIDLFIGGISEIAAPGSLLGPTFTCIVADQFARLRAGDRFFYDIGNQLHSFSQAQLQEIQKVSLARILCDNSDGTLFSTQPLVFRLVSRVNRKVLCGSLAIPIMDLRVWAREPVQ</sequence>
<protein>
    <recommendedName>
        <fullName evidence="9">Peroxinectin</fullName>
    </recommendedName>
</protein>
<keyword evidence="5" id="KW-0408">Iron</keyword>
<evidence type="ECO:0000256" key="4">
    <source>
        <dbReference type="ARBA" id="ARBA00022729"/>
    </source>
</evidence>
<evidence type="ECO:0000256" key="5">
    <source>
        <dbReference type="PIRSR" id="PIRSR619791-2"/>
    </source>
</evidence>
<feature type="binding site" description="axial binding residue" evidence="5">
    <location>
        <position position="556"/>
    </location>
    <ligand>
        <name>heme b</name>
        <dbReference type="ChEBI" id="CHEBI:60344"/>
    </ligand>
    <ligandPart>
        <name>Fe</name>
        <dbReference type="ChEBI" id="CHEBI:18248"/>
    </ligandPart>
</feature>
<dbReference type="EMBL" id="JAVRJZ010000021">
    <property type="protein sequence ID" value="KAK2704788.1"/>
    <property type="molecule type" value="Genomic_DNA"/>
</dbReference>
<dbReference type="AlphaFoldDB" id="A0AA88KSJ3"/>
<dbReference type="InterPro" id="IPR019791">
    <property type="entry name" value="Haem_peroxidase_animal"/>
</dbReference>
<accession>A0AA88KSJ3</accession>
<dbReference type="PRINTS" id="PR00457">
    <property type="entry name" value="ANPEROXIDASE"/>
</dbReference>
<dbReference type="GO" id="GO:0004601">
    <property type="term" value="F:peroxidase activity"/>
    <property type="evidence" value="ECO:0007669"/>
    <property type="project" value="UniProtKB-KW"/>
</dbReference>
<comment type="subcellular location">
    <subcellularLocation>
        <location evidence="1">Secreted</location>
    </subcellularLocation>
</comment>
<dbReference type="GO" id="GO:0046872">
    <property type="term" value="F:metal ion binding"/>
    <property type="evidence" value="ECO:0007669"/>
    <property type="project" value="UniProtKB-KW"/>
</dbReference>
<reference evidence="7" key="1">
    <citation type="submission" date="2023-07" db="EMBL/GenBank/DDBJ databases">
        <title>Chromosome-level genome assembly of Artemia franciscana.</title>
        <authorList>
            <person name="Jo E."/>
        </authorList>
    </citation>
    <scope>NUCLEOTIDE SEQUENCE</scope>
    <source>
        <tissue evidence="7">Whole body</tissue>
    </source>
</reference>
<feature type="chain" id="PRO_5041686855" description="Peroxinectin" evidence="6">
    <location>
        <begin position="18"/>
        <end position="801"/>
    </location>
</feature>
<dbReference type="Gene3D" id="1.10.640.10">
    <property type="entry name" value="Haem peroxidase domain superfamily, animal type"/>
    <property type="match status" value="1"/>
</dbReference>
<organism evidence="7 8">
    <name type="scientific">Artemia franciscana</name>
    <name type="common">Brine shrimp</name>
    <name type="synonym">Artemia sanfranciscana</name>
    <dbReference type="NCBI Taxonomy" id="6661"/>
    <lineage>
        <taxon>Eukaryota</taxon>
        <taxon>Metazoa</taxon>
        <taxon>Ecdysozoa</taxon>
        <taxon>Arthropoda</taxon>
        <taxon>Crustacea</taxon>
        <taxon>Branchiopoda</taxon>
        <taxon>Anostraca</taxon>
        <taxon>Artemiidae</taxon>
        <taxon>Artemia</taxon>
    </lineage>
</organism>
<evidence type="ECO:0000313" key="7">
    <source>
        <dbReference type="EMBL" id="KAK2704788.1"/>
    </source>
</evidence>
<evidence type="ECO:0000256" key="2">
    <source>
        <dbReference type="ARBA" id="ARBA00022525"/>
    </source>
</evidence>
<evidence type="ECO:0000256" key="3">
    <source>
        <dbReference type="ARBA" id="ARBA00022559"/>
    </source>
</evidence>
<evidence type="ECO:0000256" key="1">
    <source>
        <dbReference type="ARBA" id="ARBA00004613"/>
    </source>
</evidence>
<feature type="signal peptide" evidence="6">
    <location>
        <begin position="1"/>
        <end position="17"/>
    </location>
</feature>
<dbReference type="FunFam" id="1.10.640.10:FF:000003">
    <property type="entry name" value="chorion peroxidase"/>
    <property type="match status" value="1"/>
</dbReference>
<dbReference type="InterPro" id="IPR010255">
    <property type="entry name" value="Haem_peroxidase_sf"/>
</dbReference>
<comment type="caution">
    <text evidence="7">The sequence shown here is derived from an EMBL/GenBank/DDBJ whole genome shotgun (WGS) entry which is preliminary data.</text>
</comment>
<keyword evidence="4 6" id="KW-0732">Signal</keyword>
<dbReference type="SUPFAM" id="SSF48113">
    <property type="entry name" value="Heme-dependent peroxidases"/>
    <property type="match status" value="1"/>
</dbReference>
<dbReference type="GO" id="GO:0005576">
    <property type="term" value="C:extracellular region"/>
    <property type="evidence" value="ECO:0007669"/>
    <property type="project" value="UniProtKB-SubCell"/>
</dbReference>
<keyword evidence="3" id="KW-0575">Peroxidase</keyword>
<evidence type="ECO:0000256" key="6">
    <source>
        <dbReference type="SAM" id="SignalP"/>
    </source>
</evidence>
<proteinExistence type="predicted"/>
<keyword evidence="8" id="KW-1185">Reference proteome</keyword>
<dbReference type="GO" id="GO:0020037">
    <property type="term" value="F:heme binding"/>
    <property type="evidence" value="ECO:0007669"/>
    <property type="project" value="InterPro"/>
</dbReference>
<keyword evidence="5" id="KW-0479">Metal-binding</keyword>
<dbReference type="PROSITE" id="PS50292">
    <property type="entry name" value="PEROXIDASE_3"/>
    <property type="match status" value="1"/>
</dbReference>
<dbReference type="Pfam" id="PF03098">
    <property type="entry name" value="An_peroxidase"/>
    <property type="match status" value="1"/>
</dbReference>